<dbReference type="CDD" id="cd00756">
    <property type="entry name" value="MoaE"/>
    <property type="match status" value="1"/>
</dbReference>
<keyword evidence="2" id="KW-1185">Reference proteome</keyword>
<dbReference type="Pfam" id="PF02391">
    <property type="entry name" value="MoaE"/>
    <property type="match status" value="1"/>
</dbReference>
<dbReference type="InterPro" id="IPR036563">
    <property type="entry name" value="MoaE_sf"/>
</dbReference>
<gene>
    <name evidence="1" type="ORF">M5J20_03895</name>
</gene>
<dbReference type="EMBL" id="JAMFTQ010000003">
    <property type="protein sequence ID" value="MCP1387330.1"/>
    <property type="molecule type" value="Genomic_DNA"/>
</dbReference>
<dbReference type="SUPFAM" id="SSF54690">
    <property type="entry name" value="Molybdopterin synthase subunit MoaE"/>
    <property type="match status" value="1"/>
</dbReference>
<reference evidence="1" key="1">
    <citation type="submission" date="2022-05" db="EMBL/GenBank/DDBJ databases">
        <title>Corynebacterium sp. TA-R-1 sp. nov., isolated from human feces.</title>
        <authorList>
            <person name="Shamsuzzaman M."/>
            <person name="Dahal R.H."/>
        </authorList>
    </citation>
    <scope>NUCLEOTIDE SEQUENCE</scope>
    <source>
        <strain evidence="1">TA-R-1</strain>
    </source>
</reference>
<comment type="caution">
    <text evidence="1">The sequence shown here is derived from an EMBL/GenBank/DDBJ whole genome shotgun (WGS) entry which is preliminary data.</text>
</comment>
<protein>
    <submittedName>
        <fullName evidence="1">Molybdenum cofactor biosynthesis protein MoaE</fullName>
    </submittedName>
</protein>
<name>A0ABT1FZZ1_9CORY</name>
<dbReference type="PANTHER" id="PTHR23404">
    <property type="entry name" value="MOLYBDOPTERIN SYNTHASE RELATED"/>
    <property type="match status" value="1"/>
</dbReference>
<proteinExistence type="predicted"/>
<evidence type="ECO:0000313" key="2">
    <source>
        <dbReference type="Proteomes" id="UP001204000"/>
    </source>
</evidence>
<dbReference type="Gene3D" id="3.90.1170.40">
    <property type="entry name" value="Molybdopterin biosynthesis MoaE subunit"/>
    <property type="match status" value="1"/>
</dbReference>
<dbReference type="InterPro" id="IPR003448">
    <property type="entry name" value="Mopterin_biosynth_MoaE"/>
</dbReference>
<organism evidence="1 2">
    <name type="scientific">Corynebacterium stercoris</name>
    <dbReference type="NCBI Taxonomy" id="2943490"/>
    <lineage>
        <taxon>Bacteria</taxon>
        <taxon>Bacillati</taxon>
        <taxon>Actinomycetota</taxon>
        <taxon>Actinomycetes</taxon>
        <taxon>Mycobacteriales</taxon>
        <taxon>Corynebacteriaceae</taxon>
        <taxon>Corynebacterium</taxon>
    </lineage>
</organism>
<sequence>MELAHGTAAHPKPDPDYVAAQTGQVVGGVVTDAPLDPEALAADAVTQAMGALVRFDGIVRNHDHGDPVAALTYEAHPSAEVELTRVLTEVAAVHPVRIGAAHRVGPVPIGELAFVVVAAAAHRGDAFTACQAAADRVKAEVPIWKEQTMADGTTEWVGLNG</sequence>
<dbReference type="Proteomes" id="UP001204000">
    <property type="component" value="Unassembled WGS sequence"/>
</dbReference>
<evidence type="ECO:0000313" key="1">
    <source>
        <dbReference type="EMBL" id="MCP1387330.1"/>
    </source>
</evidence>
<accession>A0ABT1FZZ1</accession>